<dbReference type="InterPro" id="IPR052029">
    <property type="entry name" value="PpiD_chaperone"/>
</dbReference>
<accession>A0A382EFV9</accession>
<dbReference type="Gene3D" id="1.10.4030.10">
    <property type="entry name" value="Porin chaperone SurA, peptide-binding domain"/>
    <property type="match status" value="1"/>
</dbReference>
<keyword evidence="5 11" id="KW-1133">Transmembrane helix</keyword>
<evidence type="ECO:0000256" key="10">
    <source>
        <dbReference type="ARBA" id="ARBA00042775"/>
    </source>
</evidence>
<dbReference type="Pfam" id="PF13624">
    <property type="entry name" value="SurA_N_3"/>
    <property type="match status" value="1"/>
</dbReference>
<dbReference type="InterPro" id="IPR046357">
    <property type="entry name" value="PPIase_dom_sf"/>
</dbReference>
<evidence type="ECO:0000313" key="13">
    <source>
        <dbReference type="EMBL" id="SVB48964.1"/>
    </source>
</evidence>
<feature type="non-terminal residue" evidence="13">
    <location>
        <position position="537"/>
    </location>
</feature>
<dbReference type="InterPro" id="IPR000297">
    <property type="entry name" value="PPIase_PpiC"/>
</dbReference>
<dbReference type="InterPro" id="IPR023058">
    <property type="entry name" value="PPIase_PpiC_CS"/>
</dbReference>
<evidence type="ECO:0000259" key="12">
    <source>
        <dbReference type="PROSITE" id="PS50198"/>
    </source>
</evidence>
<keyword evidence="3" id="KW-0997">Cell inner membrane</keyword>
<dbReference type="InterPro" id="IPR027304">
    <property type="entry name" value="Trigger_fact/SurA_dom_sf"/>
</dbReference>
<evidence type="ECO:0000256" key="5">
    <source>
        <dbReference type="ARBA" id="ARBA00022989"/>
    </source>
</evidence>
<evidence type="ECO:0000256" key="9">
    <source>
        <dbReference type="ARBA" id="ARBA00040743"/>
    </source>
</evidence>
<dbReference type="PANTHER" id="PTHR47529">
    <property type="entry name" value="PEPTIDYL-PROLYL CIS-TRANS ISOMERASE D"/>
    <property type="match status" value="1"/>
</dbReference>
<proteinExistence type="inferred from homology"/>
<organism evidence="13">
    <name type="scientific">marine metagenome</name>
    <dbReference type="NCBI Taxonomy" id="408172"/>
    <lineage>
        <taxon>unclassified sequences</taxon>
        <taxon>metagenomes</taxon>
        <taxon>ecological metagenomes</taxon>
    </lineage>
</organism>
<dbReference type="PROSITE" id="PS50198">
    <property type="entry name" value="PPIC_PPIASE_2"/>
    <property type="match status" value="1"/>
</dbReference>
<dbReference type="PANTHER" id="PTHR47529:SF1">
    <property type="entry name" value="PERIPLASMIC CHAPERONE PPID"/>
    <property type="match status" value="1"/>
</dbReference>
<feature type="domain" description="PpiC" evidence="12">
    <location>
        <begin position="263"/>
        <end position="362"/>
    </location>
</feature>
<sequence>MLQTIREKFTGWIAALIIGAISVALVISFGNMNQTPLEEDVVITVNDKEITLIDYREEYTSQLLQFQEVFGNEIPESLEFTIQESATENLIMKTLLNDYVDAQGYRVSPEFVAELITTNPNFQLGEGFNRENYQAILTSQGVSQSQYETDLRIQLQINQLRRGLIESSFITPSEFRKFVELQMEERGGQYLLIPSSNFSDQVILDNEEVSTFYTENTNSFMTEEEIDVEYLSIDIEDIVQDMEFSKSDVEQYYKENIDRFRSNEERKSSHILISFDDEVIEDAALEQIKNIKERIKAGESFEALAQEFSDDGGSAANGGDLGWAEPGLFVPEFDQVLFALETGEISDPVKTQFGYHIIRMDDLKEGRKKEFAEIEEELTNEYSKLLAEDRLYDLAEQLDDLALQAFNELDSVADALALDLSQISAITRNGSSFLNQQPELIDILFSPSSVEQFENTPVYEFNNSIIVARVIGHRLPVIKSLSDVEDEIRSLLIAQDSIEIANEAATKMLGELASGKAMSELSDLYQLELKEFDELKR</sequence>
<keyword evidence="2" id="KW-1003">Cell membrane</keyword>
<evidence type="ECO:0000256" key="2">
    <source>
        <dbReference type="ARBA" id="ARBA00022475"/>
    </source>
</evidence>
<dbReference type="GO" id="GO:0003755">
    <property type="term" value="F:peptidyl-prolyl cis-trans isomerase activity"/>
    <property type="evidence" value="ECO:0007669"/>
    <property type="project" value="InterPro"/>
</dbReference>
<protein>
    <recommendedName>
        <fullName evidence="9">Periplasmic chaperone PpiD</fullName>
    </recommendedName>
    <alternativeName>
        <fullName evidence="10">Periplasmic folding chaperone</fullName>
    </alternativeName>
</protein>
<dbReference type="Pfam" id="PF00639">
    <property type="entry name" value="Rotamase"/>
    <property type="match status" value="1"/>
</dbReference>
<keyword evidence="6 11" id="KW-0472">Membrane</keyword>
<name>A0A382EFV9_9ZZZZ</name>
<dbReference type="EMBL" id="UINC01044054">
    <property type="protein sequence ID" value="SVB48964.1"/>
    <property type="molecule type" value="Genomic_DNA"/>
</dbReference>
<evidence type="ECO:0000256" key="3">
    <source>
        <dbReference type="ARBA" id="ARBA00022519"/>
    </source>
</evidence>
<dbReference type="SUPFAM" id="SSF109998">
    <property type="entry name" value="Triger factor/SurA peptide-binding domain-like"/>
    <property type="match status" value="1"/>
</dbReference>
<keyword evidence="4 11" id="KW-0812">Transmembrane</keyword>
<evidence type="ECO:0000256" key="8">
    <source>
        <dbReference type="ARBA" id="ARBA00038408"/>
    </source>
</evidence>
<evidence type="ECO:0000256" key="7">
    <source>
        <dbReference type="ARBA" id="ARBA00023186"/>
    </source>
</evidence>
<reference evidence="13" key="1">
    <citation type="submission" date="2018-05" db="EMBL/GenBank/DDBJ databases">
        <authorList>
            <person name="Lanie J.A."/>
            <person name="Ng W.-L."/>
            <person name="Kazmierczak K.M."/>
            <person name="Andrzejewski T.M."/>
            <person name="Davidsen T.M."/>
            <person name="Wayne K.J."/>
            <person name="Tettelin H."/>
            <person name="Glass J.I."/>
            <person name="Rusch D."/>
            <person name="Podicherti R."/>
            <person name="Tsui H.-C.T."/>
            <person name="Winkler M.E."/>
        </authorList>
    </citation>
    <scope>NUCLEOTIDE SEQUENCE</scope>
</reference>
<evidence type="ECO:0000256" key="11">
    <source>
        <dbReference type="SAM" id="Phobius"/>
    </source>
</evidence>
<evidence type="ECO:0000256" key="4">
    <source>
        <dbReference type="ARBA" id="ARBA00022692"/>
    </source>
</evidence>
<dbReference type="AlphaFoldDB" id="A0A382EFV9"/>
<evidence type="ECO:0000256" key="6">
    <source>
        <dbReference type="ARBA" id="ARBA00023136"/>
    </source>
</evidence>
<dbReference type="SUPFAM" id="SSF54534">
    <property type="entry name" value="FKBP-like"/>
    <property type="match status" value="1"/>
</dbReference>
<dbReference type="GO" id="GO:0005886">
    <property type="term" value="C:plasma membrane"/>
    <property type="evidence" value="ECO:0007669"/>
    <property type="project" value="UniProtKB-SubCell"/>
</dbReference>
<comment type="subcellular location">
    <subcellularLocation>
        <location evidence="1">Cell inner membrane</location>
        <topology evidence="1">Single-pass type II membrane protein</topology>
        <orientation evidence="1">Periplasmic side</orientation>
    </subcellularLocation>
</comment>
<dbReference type="Gene3D" id="3.10.50.40">
    <property type="match status" value="1"/>
</dbReference>
<feature type="transmembrane region" description="Helical" evidence="11">
    <location>
        <begin position="12"/>
        <end position="30"/>
    </location>
</feature>
<dbReference type="PROSITE" id="PS01096">
    <property type="entry name" value="PPIC_PPIASE_1"/>
    <property type="match status" value="1"/>
</dbReference>
<comment type="similarity">
    <text evidence="8">Belongs to the PpiD chaperone family.</text>
</comment>
<gene>
    <name evidence="13" type="ORF">METZ01_LOCUS201818</name>
</gene>
<evidence type="ECO:0000256" key="1">
    <source>
        <dbReference type="ARBA" id="ARBA00004382"/>
    </source>
</evidence>
<keyword evidence="7" id="KW-0143">Chaperone</keyword>